<keyword evidence="6" id="KW-0408">Iron</keyword>
<dbReference type="Pfam" id="PF04879">
    <property type="entry name" value="Molybdop_Fe4S4"/>
    <property type="match status" value="1"/>
</dbReference>
<name>A0A3B0TVV2_9ZZZZ</name>
<evidence type="ECO:0000256" key="3">
    <source>
        <dbReference type="ARBA" id="ARBA00022723"/>
    </source>
</evidence>
<feature type="domain" description="4Fe-4S Mo/W bis-MGD-type" evidence="8">
    <location>
        <begin position="52"/>
        <end position="108"/>
    </location>
</feature>
<accession>A0A3B0TVV2</accession>
<dbReference type="EMBL" id="UOEN01000378">
    <property type="protein sequence ID" value="VAW17527.1"/>
    <property type="molecule type" value="Genomic_DNA"/>
</dbReference>
<evidence type="ECO:0000313" key="9">
    <source>
        <dbReference type="EMBL" id="VAW17527.1"/>
    </source>
</evidence>
<dbReference type="SUPFAM" id="SSF53706">
    <property type="entry name" value="Formate dehydrogenase/DMSO reductase, domains 1-3"/>
    <property type="match status" value="1"/>
</dbReference>
<evidence type="ECO:0000256" key="1">
    <source>
        <dbReference type="ARBA" id="ARBA00022485"/>
    </source>
</evidence>
<keyword evidence="5" id="KW-0560">Oxidoreductase</keyword>
<feature type="non-terminal residue" evidence="9">
    <location>
        <position position="294"/>
    </location>
</feature>
<dbReference type="PANTHER" id="PTHR43742">
    <property type="entry name" value="TRIMETHYLAMINE-N-OXIDE REDUCTASE"/>
    <property type="match status" value="1"/>
</dbReference>
<evidence type="ECO:0000256" key="6">
    <source>
        <dbReference type="ARBA" id="ARBA00023004"/>
    </source>
</evidence>
<keyword evidence="7" id="KW-0411">Iron-sulfur</keyword>
<proteinExistence type="predicted"/>
<keyword evidence="4" id="KW-0732">Signal</keyword>
<sequence>MNKINRREFFKLAGLSVLSIGAFPSVGFSALKGSVKFKHGGEDYSPDTNRIRKSIPSACWQCVSRDSTLCFVENDRLVKIEGNPKAIRNRGKICSKGQAAVNQVYDPDRILYPFRRKPGTPRGGGQWERITWEQAYNELVSKLQPLLDKGEPEKFMFHYGRMKGSDSKIVKSCFLAAFGTKTIGNHTTICEGGKWTAQELVWGKHYDTNDVEHTKMILNFGCNFYEAHTSHIQISQRAMNAQMNGAKLYTFDVRLSNTAAKSNEWLPVKPGTDHVVILAMSKVIMDAGLYDADF</sequence>
<dbReference type="PROSITE" id="PS51669">
    <property type="entry name" value="4FE4S_MOW_BIS_MGD"/>
    <property type="match status" value="1"/>
</dbReference>
<dbReference type="SMART" id="SM00926">
    <property type="entry name" value="Molybdop_Fe4S4"/>
    <property type="match status" value="1"/>
</dbReference>
<gene>
    <name evidence="9" type="ORF">MNBD_BACTEROID05-310</name>
</gene>
<keyword evidence="1" id="KW-0004">4Fe-4S</keyword>
<dbReference type="Pfam" id="PF00384">
    <property type="entry name" value="Molybdopterin"/>
    <property type="match status" value="1"/>
</dbReference>
<dbReference type="Gene3D" id="3.40.228.10">
    <property type="entry name" value="Dimethylsulfoxide Reductase, domain 2"/>
    <property type="match status" value="1"/>
</dbReference>
<evidence type="ECO:0000256" key="4">
    <source>
        <dbReference type="ARBA" id="ARBA00022729"/>
    </source>
</evidence>
<dbReference type="GO" id="GO:0016491">
    <property type="term" value="F:oxidoreductase activity"/>
    <property type="evidence" value="ECO:0007669"/>
    <property type="project" value="UniProtKB-KW"/>
</dbReference>
<dbReference type="InterPro" id="IPR006656">
    <property type="entry name" value="Mopterin_OxRdtase"/>
</dbReference>
<reference evidence="9" key="1">
    <citation type="submission" date="2018-06" db="EMBL/GenBank/DDBJ databases">
        <authorList>
            <person name="Zhirakovskaya E."/>
        </authorList>
    </citation>
    <scope>NUCLEOTIDE SEQUENCE</scope>
</reference>
<protein>
    <submittedName>
        <fullName evidence="9">Anaerobic dehydrogenases, typically selenocysteine-containing</fullName>
    </submittedName>
</protein>
<keyword evidence="3" id="KW-0479">Metal-binding</keyword>
<dbReference type="Gene3D" id="2.20.25.90">
    <property type="entry name" value="ADC-like domains"/>
    <property type="match status" value="1"/>
</dbReference>
<evidence type="ECO:0000256" key="7">
    <source>
        <dbReference type="ARBA" id="ARBA00023014"/>
    </source>
</evidence>
<dbReference type="InterPro" id="IPR050612">
    <property type="entry name" value="Prok_Mopterin_Oxidored"/>
</dbReference>
<dbReference type="AlphaFoldDB" id="A0A3B0TVV2"/>
<dbReference type="Gene3D" id="3.40.50.740">
    <property type="match status" value="1"/>
</dbReference>
<evidence type="ECO:0000256" key="5">
    <source>
        <dbReference type="ARBA" id="ARBA00023002"/>
    </source>
</evidence>
<keyword evidence="2" id="KW-0500">Molybdenum</keyword>
<evidence type="ECO:0000259" key="8">
    <source>
        <dbReference type="PROSITE" id="PS51669"/>
    </source>
</evidence>
<evidence type="ECO:0000256" key="2">
    <source>
        <dbReference type="ARBA" id="ARBA00022505"/>
    </source>
</evidence>
<dbReference type="GO" id="GO:0051539">
    <property type="term" value="F:4 iron, 4 sulfur cluster binding"/>
    <property type="evidence" value="ECO:0007669"/>
    <property type="project" value="UniProtKB-KW"/>
</dbReference>
<dbReference type="InterPro" id="IPR006963">
    <property type="entry name" value="Mopterin_OxRdtase_4Fe-4S_dom"/>
</dbReference>
<dbReference type="PANTHER" id="PTHR43742:SF9">
    <property type="entry name" value="TETRATHIONATE REDUCTASE SUBUNIT A"/>
    <property type="match status" value="1"/>
</dbReference>
<organism evidence="9">
    <name type="scientific">hydrothermal vent metagenome</name>
    <dbReference type="NCBI Taxonomy" id="652676"/>
    <lineage>
        <taxon>unclassified sequences</taxon>
        <taxon>metagenomes</taxon>
        <taxon>ecological metagenomes</taxon>
    </lineage>
</organism>
<dbReference type="GO" id="GO:0046872">
    <property type="term" value="F:metal ion binding"/>
    <property type="evidence" value="ECO:0007669"/>
    <property type="project" value="UniProtKB-KW"/>
</dbReference>